<evidence type="ECO:0000313" key="2">
    <source>
        <dbReference type="Proteomes" id="UP000000724"/>
    </source>
</evidence>
<protein>
    <submittedName>
        <fullName evidence="1">Uncharacterized protein</fullName>
    </submittedName>
</protein>
<dbReference type="AlphaFoldDB" id="B6HUS2"/>
<proteinExistence type="predicted"/>
<dbReference type="HOGENOM" id="CLU_1669979_0_0_1"/>
<organism evidence="1 2">
    <name type="scientific">Penicillium rubens (strain ATCC 28089 / DSM 1075 / NRRL 1951 / Wisconsin 54-1255)</name>
    <name type="common">Penicillium chrysogenum</name>
    <dbReference type="NCBI Taxonomy" id="500485"/>
    <lineage>
        <taxon>Eukaryota</taxon>
        <taxon>Fungi</taxon>
        <taxon>Dikarya</taxon>
        <taxon>Ascomycota</taxon>
        <taxon>Pezizomycotina</taxon>
        <taxon>Eurotiomycetes</taxon>
        <taxon>Eurotiomycetidae</taxon>
        <taxon>Eurotiales</taxon>
        <taxon>Aspergillaceae</taxon>
        <taxon>Penicillium</taxon>
        <taxon>Penicillium chrysogenum species complex</taxon>
    </lineage>
</organism>
<accession>B6HUS2</accession>
<gene>
    <name evidence="1" type="ORF">Pc22g27150</name>
    <name evidence="1" type="ORF">PCH_Pc22g27150</name>
</gene>
<keyword evidence="2" id="KW-1185">Reference proteome</keyword>
<dbReference type="Proteomes" id="UP000000724">
    <property type="component" value="Contig Pc00c22"/>
</dbReference>
<dbReference type="EMBL" id="AM920437">
    <property type="protein sequence ID" value="CAQ00003.1"/>
    <property type="molecule type" value="Genomic_DNA"/>
</dbReference>
<sequence length="158" mass="18073">MAEPPRLSDDPHASHLFLFADHHSVAYLISMLRVPRSRPYANQFMATAQTKLCEPKHDLRIVGSTAPMPSYGYCYELSESHIHFSGMAQALSEVLMRVRLKTALDSDLQDRTAKCAYLASTFRGKVLNWFSPAYWTSYWNCPRTNGFSITITIRFFND</sequence>
<evidence type="ECO:0000313" key="1">
    <source>
        <dbReference type="EMBL" id="CAQ00003.1"/>
    </source>
</evidence>
<dbReference type="VEuPathDB" id="FungiDB:PCH_Pc22g27150"/>
<name>B6HUS2_PENRW</name>
<reference evidence="1 2" key="1">
    <citation type="journal article" date="2008" name="Nat. Biotechnol.">
        <title>Genome sequencing and analysis of the filamentous fungus Penicillium chrysogenum.</title>
        <authorList>
            <person name="van den Berg M.A."/>
            <person name="Albang R."/>
            <person name="Albermann K."/>
            <person name="Badger J.H."/>
            <person name="Daran J.-M."/>
            <person name="Driessen A.J.M."/>
            <person name="Garcia-Estrada C."/>
            <person name="Fedorova N.D."/>
            <person name="Harris D.M."/>
            <person name="Heijne W.H.M."/>
            <person name="Joardar V.S."/>
            <person name="Kiel J.A.K.W."/>
            <person name="Kovalchuk A."/>
            <person name="Martin J.F."/>
            <person name="Nierman W.C."/>
            <person name="Nijland J.G."/>
            <person name="Pronk J.T."/>
            <person name="Roubos J.A."/>
            <person name="van der Klei I.J."/>
            <person name="van Peij N.N.M.E."/>
            <person name="Veenhuis M."/>
            <person name="von Doehren H."/>
            <person name="Wagner C."/>
            <person name="Wortman J.R."/>
            <person name="Bovenberg R.A.L."/>
        </authorList>
    </citation>
    <scope>NUCLEOTIDE SEQUENCE [LARGE SCALE GENOMIC DNA]</scope>
    <source>
        <strain evidence="2">ATCC 28089 / DSM 1075 / NRRL 1951 / Wisconsin 54-1255</strain>
    </source>
</reference>